<feature type="signal peptide" evidence="2">
    <location>
        <begin position="1"/>
        <end position="20"/>
    </location>
</feature>
<dbReference type="AlphaFoldDB" id="A0A1T2XMX3"/>
<feature type="region of interest" description="Disordered" evidence="1">
    <location>
        <begin position="34"/>
        <end position="106"/>
    </location>
</feature>
<gene>
    <name evidence="3" type="ORF">BVG16_02170</name>
</gene>
<dbReference type="RefSeq" id="WP_078496888.1">
    <property type="nucleotide sequence ID" value="NZ_MSZX01000001.1"/>
</dbReference>
<proteinExistence type="predicted"/>
<name>A0A1T2XMX3_9BACL</name>
<sequence length="233" mass="25122">MNFTYRKACIALVLFTVVLSGCGSKSNEASAPTQVAAANAGSDANSQQGSTDLPTKSTDTKDVLPQSGKNKLEISSSKEAGNAPSKDKSNTPKSQGKKVDEPAFDPEHPKLCNIALFDTKDSVVKKLGKPTDQYTMDNEDSPLQVYEYQGFTVGFHPSHGVEFIEVSDKGIATGLRGIRVNNHADHIIKALGKPNSETEYVISYEAKDGLLKIDIDPMTRLVQSIKLFSTKAV</sequence>
<evidence type="ECO:0000313" key="4">
    <source>
        <dbReference type="Proteomes" id="UP000190188"/>
    </source>
</evidence>
<dbReference type="STRING" id="1324314.BVG16_02170"/>
<keyword evidence="4" id="KW-1185">Reference proteome</keyword>
<keyword evidence="2" id="KW-0732">Signal</keyword>
<dbReference type="Proteomes" id="UP000190188">
    <property type="component" value="Unassembled WGS sequence"/>
</dbReference>
<evidence type="ECO:0000256" key="2">
    <source>
        <dbReference type="SAM" id="SignalP"/>
    </source>
</evidence>
<feature type="compositionally biased region" description="Basic and acidic residues" evidence="1">
    <location>
        <begin position="97"/>
        <end position="106"/>
    </location>
</feature>
<dbReference type="PROSITE" id="PS51257">
    <property type="entry name" value="PROKAR_LIPOPROTEIN"/>
    <property type="match status" value="1"/>
</dbReference>
<organism evidence="3 4">
    <name type="scientific">Paenibacillus selenitireducens</name>
    <dbReference type="NCBI Taxonomy" id="1324314"/>
    <lineage>
        <taxon>Bacteria</taxon>
        <taxon>Bacillati</taxon>
        <taxon>Bacillota</taxon>
        <taxon>Bacilli</taxon>
        <taxon>Bacillales</taxon>
        <taxon>Paenibacillaceae</taxon>
        <taxon>Paenibacillus</taxon>
    </lineage>
</organism>
<evidence type="ECO:0000256" key="1">
    <source>
        <dbReference type="SAM" id="MobiDB-lite"/>
    </source>
</evidence>
<dbReference type="EMBL" id="MSZX01000001">
    <property type="protein sequence ID" value="OPA81162.1"/>
    <property type="molecule type" value="Genomic_DNA"/>
</dbReference>
<feature type="compositionally biased region" description="Polar residues" evidence="1">
    <location>
        <begin position="42"/>
        <end position="57"/>
    </location>
</feature>
<feature type="chain" id="PRO_5038332237" description="DUF4309 domain-containing protein" evidence="2">
    <location>
        <begin position="21"/>
        <end position="233"/>
    </location>
</feature>
<reference evidence="3 4" key="1">
    <citation type="submission" date="2017-01" db="EMBL/GenBank/DDBJ databases">
        <title>Genome analysis of Paenibacillus selenitrireducens ES3-24.</title>
        <authorList>
            <person name="Xu D."/>
            <person name="Yao R."/>
            <person name="Zheng S."/>
        </authorList>
    </citation>
    <scope>NUCLEOTIDE SEQUENCE [LARGE SCALE GENOMIC DNA]</scope>
    <source>
        <strain evidence="3 4">ES3-24</strain>
    </source>
</reference>
<evidence type="ECO:0008006" key="5">
    <source>
        <dbReference type="Google" id="ProtNLM"/>
    </source>
</evidence>
<protein>
    <recommendedName>
        <fullName evidence="5">DUF4309 domain-containing protein</fullName>
    </recommendedName>
</protein>
<dbReference type="OrthoDB" id="2678624at2"/>
<accession>A0A1T2XMX3</accession>
<evidence type="ECO:0000313" key="3">
    <source>
        <dbReference type="EMBL" id="OPA81162.1"/>
    </source>
</evidence>
<comment type="caution">
    <text evidence="3">The sequence shown here is derived from an EMBL/GenBank/DDBJ whole genome shotgun (WGS) entry which is preliminary data.</text>
</comment>
<feature type="compositionally biased region" description="Polar residues" evidence="1">
    <location>
        <begin position="67"/>
        <end position="79"/>
    </location>
</feature>